<accession>A0A0L9UYB1</accession>
<dbReference type="EMBL" id="CM003377">
    <property type="protein sequence ID" value="KOM47567.1"/>
    <property type="molecule type" value="Genomic_DNA"/>
</dbReference>
<dbReference type="Proteomes" id="UP000053144">
    <property type="component" value="Chromosome 7"/>
</dbReference>
<evidence type="ECO:0000313" key="1">
    <source>
        <dbReference type="EMBL" id="KOM47567.1"/>
    </source>
</evidence>
<sequence>MTMGACFSFGRVPYHSVRVSILVVVGKYVSYLGLHLEGLAEVGSGFGGNSSFTNLVVTFWCFGKIGSGSLGNSSFTYPIFVFIVTERQWFLKELIVHRLIGLAMVRFGTRHSVSWAAGKDELPKDLSKVNEDGYYGRPMPVDNGQLIYRRCLAIGIGMDILKSGIGISLFHFPKIRIRKSNLPSISEFTAPPSPFSPTVISVSLSRSEFESTIGIVSHSSITVPPSPLDVLELLSILQKCVGLKDGGIDVTASIVDGASLRRLPVQASAYRRLFCREIMLASLIRCRSLITSPYFPFSFSFSHLFISFPCRMTRMWTAT</sequence>
<name>A0A0L9UYB1_PHAAN</name>
<dbReference type="Gramene" id="KOM47567">
    <property type="protein sequence ID" value="KOM47567"/>
    <property type="gene ID" value="LR48_Vigan07g127100"/>
</dbReference>
<protein>
    <submittedName>
        <fullName evidence="1">Uncharacterized protein</fullName>
    </submittedName>
</protein>
<evidence type="ECO:0000313" key="2">
    <source>
        <dbReference type="Proteomes" id="UP000053144"/>
    </source>
</evidence>
<dbReference type="AlphaFoldDB" id="A0A0L9UYB1"/>
<reference evidence="2" key="1">
    <citation type="journal article" date="2015" name="Proc. Natl. Acad. Sci. U.S.A.">
        <title>Genome sequencing of adzuki bean (Vigna angularis) provides insight into high starch and low fat accumulation and domestication.</title>
        <authorList>
            <person name="Yang K."/>
            <person name="Tian Z."/>
            <person name="Chen C."/>
            <person name="Luo L."/>
            <person name="Zhao B."/>
            <person name="Wang Z."/>
            <person name="Yu L."/>
            <person name="Li Y."/>
            <person name="Sun Y."/>
            <person name="Li W."/>
            <person name="Chen Y."/>
            <person name="Li Y."/>
            <person name="Zhang Y."/>
            <person name="Ai D."/>
            <person name="Zhao J."/>
            <person name="Shang C."/>
            <person name="Ma Y."/>
            <person name="Wu B."/>
            <person name="Wang M."/>
            <person name="Gao L."/>
            <person name="Sun D."/>
            <person name="Zhang P."/>
            <person name="Guo F."/>
            <person name="Wang W."/>
            <person name="Li Y."/>
            <person name="Wang J."/>
            <person name="Varshney R.K."/>
            <person name="Wang J."/>
            <person name="Ling H.Q."/>
            <person name="Wan P."/>
        </authorList>
    </citation>
    <scope>NUCLEOTIDE SEQUENCE</scope>
    <source>
        <strain evidence="2">cv. Jingnong 6</strain>
    </source>
</reference>
<gene>
    <name evidence="1" type="ORF">LR48_Vigan07g127100</name>
</gene>
<organism evidence="1 2">
    <name type="scientific">Phaseolus angularis</name>
    <name type="common">Azuki bean</name>
    <name type="synonym">Vigna angularis</name>
    <dbReference type="NCBI Taxonomy" id="3914"/>
    <lineage>
        <taxon>Eukaryota</taxon>
        <taxon>Viridiplantae</taxon>
        <taxon>Streptophyta</taxon>
        <taxon>Embryophyta</taxon>
        <taxon>Tracheophyta</taxon>
        <taxon>Spermatophyta</taxon>
        <taxon>Magnoliopsida</taxon>
        <taxon>eudicotyledons</taxon>
        <taxon>Gunneridae</taxon>
        <taxon>Pentapetalae</taxon>
        <taxon>rosids</taxon>
        <taxon>fabids</taxon>
        <taxon>Fabales</taxon>
        <taxon>Fabaceae</taxon>
        <taxon>Papilionoideae</taxon>
        <taxon>50 kb inversion clade</taxon>
        <taxon>NPAAA clade</taxon>
        <taxon>indigoferoid/millettioid clade</taxon>
        <taxon>Phaseoleae</taxon>
        <taxon>Vigna</taxon>
    </lineage>
</organism>
<proteinExistence type="predicted"/>